<sequence>MSDSHASRPVEKLEVPIVTALDRRLTVEDGQRSLTKPAIGAVPPSALLSRLQGFLPELAAANSTLHGEQSVSMEAPEGADGPVVELDLACGLFDLNNQAAEQAAERSLTHGQATPNSEDDSSDDDEEQSSSDEEGGAPERQEAEHAAAAGRSDGARRRKTVRRPKAGIEELS</sequence>
<dbReference type="PANTHER" id="PTHR28674:SF1">
    <property type="entry name" value="NOP PROTEIN CHAPERONE 1"/>
    <property type="match status" value="1"/>
</dbReference>
<dbReference type="PANTHER" id="PTHR28674">
    <property type="entry name" value="SIMILAR TO DNA SEGMENT, CHR 10, WAYNE STATE UNIVERSITY 102,-EXPRESSED"/>
    <property type="match status" value="1"/>
</dbReference>
<dbReference type="GO" id="GO:0062064">
    <property type="term" value="F:box C/D methylation guide snoRNP complex binding"/>
    <property type="evidence" value="ECO:0007669"/>
    <property type="project" value="TreeGrafter"/>
</dbReference>
<evidence type="ECO:0000313" key="2">
    <source>
        <dbReference type="EMBL" id="JAT73139.1"/>
    </source>
</evidence>
<accession>A0A1D2A1R5</accession>
<dbReference type="EMBL" id="GDKF01005483">
    <property type="protein sequence ID" value="JAT73139.1"/>
    <property type="molecule type" value="Transcribed_RNA"/>
</dbReference>
<feature type="region of interest" description="Disordered" evidence="1">
    <location>
        <begin position="101"/>
        <end position="172"/>
    </location>
</feature>
<feature type="compositionally biased region" description="Acidic residues" evidence="1">
    <location>
        <begin position="117"/>
        <end position="136"/>
    </location>
</feature>
<gene>
    <name evidence="2" type="ORF">g.72209</name>
</gene>
<name>A0A1D2A1R5_AUXPR</name>
<dbReference type="InterPro" id="IPR027921">
    <property type="entry name" value="NOPCHAP1"/>
</dbReference>
<organism evidence="2">
    <name type="scientific">Auxenochlorella protothecoides</name>
    <name type="common">Green microalga</name>
    <name type="synonym">Chlorella protothecoides</name>
    <dbReference type="NCBI Taxonomy" id="3075"/>
    <lineage>
        <taxon>Eukaryota</taxon>
        <taxon>Viridiplantae</taxon>
        <taxon>Chlorophyta</taxon>
        <taxon>core chlorophytes</taxon>
        <taxon>Trebouxiophyceae</taxon>
        <taxon>Chlorellales</taxon>
        <taxon>Chlorellaceae</taxon>
        <taxon>Auxenochlorella</taxon>
    </lineage>
</organism>
<evidence type="ECO:0000256" key="1">
    <source>
        <dbReference type="SAM" id="MobiDB-lite"/>
    </source>
</evidence>
<dbReference type="AlphaFoldDB" id="A0A1D2A1R5"/>
<dbReference type="GO" id="GO:0000492">
    <property type="term" value="P:box C/D snoRNP assembly"/>
    <property type="evidence" value="ECO:0007669"/>
    <property type="project" value="InterPro"/>
</dbReference>
<dbReference type="Pfam" id="PF15370">
    <property type="entry name" value="NOPCHAP1"/>
    <property type="match status" value="1"/>
</dbReference>
<proteinExistence type="predicted"/>
<reference evidence="2" key="1">
    <citation type="submission" date="2015-08" db="EMBL/GenBank/DDBJ databases">
        <authorList>
            <person name="Babu N.S."/>
            <person name="Beckwith C.J."/>
            <person name="Beseler K.G."/>
            <person name="Brison A."/>
            <person name="Carone J.V."/>
            <person name="Caskin T.P."/>
            <person name="Diamond M."/>
            <person name="Durham M.E."/>
            <person name="Foxe J.M."/>
            <person name="Go M."/>
            <person name="Henderson B.A."/>
            <person name="Jones I.B."/>
            <person name="McGettigan J.A."/>
            <person name="Micheletti S.J."/>
            <person name="Nasrallah M.E."/>
            <person name="Ortiz D."/>
            <person name="Piller C.R."/>
            <person name="Privatt S.R."/>
            <person name="Schneider S.L."/>
            <person name="Sharp S."/>
            <person name="Smith T.C."/>
            <person name="Stanton J.D."/>
            <person name="Ullery H.E."/>
            <person name="Wilson R.J."/>
            <person name="Serrano M.G."/>
            <person name="Buck G."/>
            <person name="Lee V."/>
            <person name="Wang Y."/>
            <person name="Carvalho R."/>
            <person name="Voegtly L."/>
            <person name="Shi R."/>
            <person name="Duckworth R."/>
            <person name="Johnson A."/>
            <person name="Loviza R."/>
            <person name="Walstead R."/>
            <person name="Shah Z."/>
            <person name="Kiflezghi M."/>
            <person name="Wade K."/>
            <person name="Ball S.L."/>
            <person name="Bradley K.W."/>
            <person name="Asai D.J."/>
            <person name="Bowman C.A."/>
            <person name="Russell D.A."/>
            <person name="Pope W.H."/>
            <person name="Jacobs-Sera D."/>
            <person name="Hendrix R.W."/>
            <person name="Hatfull G.F."/>
        </authorList>
    </citation>
    <scope>NUCLEOTIDE SEQUENCE</scope>
</reference>
<feature type="compositionally biased region" description="Basic residues" evidence="1">
    <location>
        <begin position="156"/>
        <end position="165"/>
    </location>
</feature>
<protein>
    <submittedName>
        <fullName evidence="2">Uncharacterized protein</fullName>
    </submittedName>
</protein>